<dbReference type="EMBL" id="MN739279">
    <property type="protein sequence ID" value="QHS96760.1"/>
    <property type="molecule type" value="Genomic_DNA"/>
</dbReference>
<reference evidence="1" key="1">
    <citation type="journal article" date="2020" name="Nature">
        <title>Giant virus diversity and host interactions through global metagenomics.</title>
        <authorList>
            <person name="Schulz F."/>
            <person name="Roux S."/>
            <person name="Paez-Espino D."/>
            <person name="Jungbluth S."/>
            <person name="Walsh D.A."/>
            <person name="Denef V.J."/>
            <person name="McMahon K.D."/>
            <person name="Konstantinidis K.T."/>
            <person name="Eloe-Fadrosh E.A."/>
            <person name="Kyrpides N.C."/>
            <person name="Woyke T."/>
        </authorList>
    </citation>
    <scope>NUCLEOTIDE SEQUENCE</scope>
    <source>
        <strain evidence="1">GVMAG-M-3300020166-5</strain>
    </source>
</reference>
<name>A0A6C0BXD5_9ZZZZ</name>
<organism evidence="1">
    <name type="scientific">viral metagenome</name>
    <dbReference type="NCBI Taxonomy" id="1070528"/>
    <lineage>
        <taxon>unclassified sequences</taxon>
        <taxon>metagenomes</taxon>
        <taxon>organismal metagenomes</taxon>
    </lineage>
</organism>
<dbReference type="AlphaFoldDB" id="A0A6C0BXD5"/>
<protein>
    <submittedName>
        <fullName evidence="1">Uncharacterized protein</fullName>
    </submittedName>
</protein>
<sequence length="173" mass="20456">MNILSKNLSLYIISFLQTSDKINFLNTSTESVSTYKTTLPLCIIKQQLHTDLVFSKYTSYYDSKQKKKFNSAFYENIPDKIRSISDGLAWFHIYLKLFEYYNISYFMNNGFLMTTKVKLGKYEIYNQLKSRVANTTTSIISPNTRPPRCWYHQLSYEEFVNISYDIFTGCKYI</sequence>
<accession>A0A6C0BXD5</accession>
<evidence type="ECO:0000313" key="1">
    <source>
        <dbReference type="EMBL" id="QHS96760.1"/>
    </source>
</evidence>
<proteinExistence type="predicted"/>